<feature type="transmembrane region" description="Helical" evidence="1">
    <location>
        <begin position="150"/>
        <end position="170"/>
    </location>
</feature>
<evidence type="ECO:0000256" key="1">
    <source>
        <dbReference type="SAM" id="Phobius"/>
    </source>
</evidence>
<sequence>MKAEIIKDLYQQYGNRKYLLSHIIFYGTIFFIVILTKNIYLFWSTSLIVLPICNLFFVQKTMNSDYMSNFWKVQDTMPISRSRIVSAKYIELIGFCIFNTLFFYLTSILNKNMTANQAMVLSIISLIISILFAGFTLPFLFHTLGNNSSIFITFIFLQFLDIVALSILYASNILQSFSVNENQKIYINLSLLLVVIILFISYYISKKIFSKRELD</sequence>
<keyword evidence="3" id="KW-1185">Reference proteome</keyword>
<proteinExistence type="predicted"/>
<dbReference type="STRING" id="1859473.BG261_03240"/>
<feature type="transmembrane region" description="Helical" evidence="1">
    <location>
        <begin position="89"/>
        <end position="106"/>
    </location>
</feature>
<dbReference type="RefSeq" id="WP_070792125.1">
    <property type="nucleotide sequence ID" value="NZ_MKIR01000012.1"/>
</dbReference>
<name>A0A1E8GMY6_9LACT</name>
<reference evidence="3" key="1">
    <citation type="submission" date="2016-09" db="EMBL/GenBank/DDBJ databases">
        <title>Draft genome sequence of a novel species of the family Streptococcaceae isolated from flowers.</title>
        <authorList>
            <person name="Chuah L.-O."/>
            <person name="Yap K.-P."/>
            <person name="Thong K.L."/>
            <person name="Liong M.T."/>
            <person name="Ahmad R."/>
            <person name="Rusul G."/>
        </authorList>
    </citation>
    <scope>NUCLEOTIDE SEQUENCE [LARGE SCALE GENOMIC DNA]</scope>
    <source>
        <strain evidence="3">DF1</strain>
    </source>
</reference>
<keyword evidence="1" id="KW-0812">Transmembrane</keyword>
<protein>
    <recommendedName>
        <fullName evidence="4">ABC-2 transporter permease</fullName>
    </recommendedName>
</protein>
<organism evidence="2 3">
    <name type="scientific">Floricoccus tropicus</name>
    <dbReference type="NCBI Taxonomy" id="1859473"/>
    <lineage>
        <taxon>Bacteria</taxon>
        <taxon>Bacillati</taxon>
        <taxon>Bacillota</taxon>
        <taxon>Bacilli</taxon>
        <taxon>Lactobacillales</taxon>
        <taxon>Streptococcaceae</taxon>
        <taxon>Floricoccus</taxon>
    </lineage>
</organism>
<dbReference type="Pfam" id="PF13346">
    <property type="entry name" value="ABC2_membrane_5"/>
    <property type="match status" value="1"/>
</dbReference>
<accession>A0A1E8GMY6</accession>
<evidence type="ECO:0000313" key="3">
    <source>
        <dbReference type="Proteomes" id="UP000178622"/>
    </source>
</evidence>
<feature type="transmembrane region" description="Helical" evidence="1">
    <location>
        <begin position="118"/>
        <end position="141"/>
    </location>
</feature>
<comment type="caution">
    <text evidence="2">The sequence shown here is derived from an EMBL/GenBank/DDBJ whole genome shotgun (WGS) entry which is preliminary data.</text>
</comment>
<feature type="transmembrane region" description="Helical" evidence="1">
    <location>
        <begin position="185"/>
        <end position="204"/>
    </location>
</feature>
<keyword evidence="1" id="KW-0472">Membrane</keyword>
<keyword evidence="1" id="KW-1133">Transmembrane helix</keyword>
<evidence type="ECO:0008006" key="4">
    <source>
        <dbReference type="Google" id="ProtNLM"/>
    </source>
</evidence>
<dbReference type="EMBL" id="MKIR01000012">
    <property type="protein sequence ID" value="OFI49610.1"/>
    <property type="molecule type" value="Genomic_DNA"/>
</dbReference>
<dbReference type="AlphaFoldDB" id="A0A1E8GMY6"/>
<feature type="transmembrane region" description="Helical" evidence="1">
    <location>
        <begin position="18"/>
        <end position="35"/>
    </location>
</feature>
<evidence type="ECO:0000313" key="2">
    <source>
        <dbReference type="EMBL" id="OFI49610.1"/>
    </source>
</evidence>
<feature type="transmembrane region" description="Helical" evidence="1">
    <location>
        <begin position="41"/>
        <end position="58"/>
    </location>
</feature>
<dbReference type="InterPro" id="IPR025699">
    <property type="entry name" value="ABC2_memb-like"/>
</dbReference>
<gene>
    <name evidence="2" type="ORF">BG261_03240</name>
</gene>
<dbReference type="Proteomes" id="UP000178622">
    <property type="component" value="Unassembled WGS sequence"/>
</dbReference>